<dbReference type="InterPro" id="IPR004843">
    <property type="entry name" value="Calcineurin-like_PHP"/>
</dbReference>
<evidence type="ECO:0000313" key="3">
    <source>
        <dbReference type="Proteomes" id="UP000266340"/>
    </source>
</evidence>
<dbReference type="Pfam" id="PF00149">
    <property type="entry name" value="Metallophos"/>
    <property type="match status" value="1"/>
</dbReference>
<dbReference type="GO" id="GO:0016787">
    <property type="term" value="F:hydrolase activity"/>
    <property type="evidence" value="ECO:0007669"/>
    <property type="project" value="InterPro"/>
</dbReference>
<keyword evidence="3" id="KW-1185">Reference proteome</keyword>
<proteinExistence type="predicted"/>
<protein>
    <recommendedName>
        <fullName evidence="1">Calcineurin-like phosphoesterase domain-containing protein</fullName>
    </recommendedName>
</protein>
<dbReference type="AlphaFoldDB" id="A0A398CWW5"/>
<sequence length="363" mass="40463">MAKRRREGIHVVDIDEQYEQELDKAVKVLSAKQNESTLNFVFVTDLHHIQGGNQLRAARIIRELAARLPLDFILNGGDSCINAAKDVALAAQREIFEALRAPGVPLLTVKGNHDDNSIYGHERPETRAGHVIYPAETKALIQEGIPQAARWDESCPDSLYYYLDVEAKQTRVIVLDTMNIPYEAGSDGRLPYLGQWEYAFSSRQLNWLAHEALNLTGKPDWRVLIASHVEIIEDGVFGTDHPVANGEALWEIVKAFQSGSPYSLTGGEGDFAYAVEGDFSPQGKGKVIGCLFGHVHFDQTVYQDGIPMVSSLNACTRKEFPDCPEREPDTLSETALDIVTIDFERSRIDTYRFGAGEHRTVSF</sequence>
<evidence type="ECO:0000259" key="1">
    <source>
        <dbReference type="Pfam" id="PF00149"/>
    </source>
</evidence>
<dbReference type="InterPro" id="IPR029052">
    <property type="entry name" value="Metallo-depent_PP-like"/>
</dbReference>
<accession>A0A398CWW5</accession>
<evidence type="ECO:0000313" key="2">
    <source>
        <dbReference type="EMBL" id="RIE05068.1"/>
    </source>
</evidence>
<organism evidence="2 3">
    <name type="scientific">Cohnella faecalis</name>
    <dbReference type="NCBI Taxonomy" id="2315694"/>
    <lineage>
        <taxon>Bacteria</taxon>
        <taxon>Bacillati</taxon>
        <taxon>Bacillota</taxon>
        <taxon>Bacilli</taxon>
        <taxon>Bacillales</taxon>
        <taxon>Paenibacillaceae</taxon>
        <taxon>Cohnella</taxon>
    </lineage>
</organism>
<comment type="caution">
    <text evidence="2">The sequence shown here is derived from an EMBL/GenBank/DDBJ whole genome shotgun (WGS) entry which is preliminary data.</text>
</comment>
<dbReference type="EMBL" id="QXJM01000016">
    <property type="protein sequence ID" value="RIE05068.1"/>
    <property type="molecule type" value="Genomic_DNA"/>
</dbReference>
<dbReference type="SUPFAM" id="SSF56300">
    <property type="entry name" value="Metallo-dependent phosphatases"/>
    <property type="match status" value="1"/>
</dbReference>
<dbReference type="Proteomes" id="UP000266340">
    <property type="component" value="Unassembled WGS sequence"/>
</dbReference>
<name>A0A398CWW5_9BACL</name>
<dbReference type="Gene3D" id="3.60.21.10">
    <property type="match status" value="1"/>
</dbReference>
<reference evidence="2 3" key="1">
    <citation type="submission" date="2018-09" db="EMBL/GenBank/DDBJ databases">
        <title>Cohnella cavernae sp. nov., isolated from a karst cave.</title>
        <authorList>
            <person name="Zhu H."/>
        </authorList>
    </citation>
    <scope>NUCLEOTIDE SEQUENCE [LARGE SCALE GENOMIC DNA]</scope>
    <source>
        <strain evidence="2 3">K2E09-144</strain>
    </source>
</reference>
<feature type="domain" description="Calcineurin-like phosphoesterase" evidence="1">
    <location>
        <begin position="39"/>
        <end position="226"/>
    </location>
</feature>
<gene>
    <name evidence="2" type="ORF">D3H35_02755</name>
</gene>